<dbReference type="SMART" id="SM00325">
    <property type="entry name" value="RhoGEF"/>
    <property type="match status" value="1"/>
</dbReference>
<dbReference type="InterPro" id="IPR035899">
    <property type="entry name" value="DBL_dom_sf"/>
</dbReference>
<dbReference type="Gene3D" id="1.20.900.10">
    <property type="entry name" value="Dbl homology (DH) domain"/>
    <property type="match status" value="1"/>
</dbReference>
<comment type="caution">
    <text evidence="3">The sequence shown here is derived from an EMBL/GenBank/DDBJ whole genome shotgun (WGS) entry which is preliminary data.</text>
</comment>
<feature type="region of interest" description="Disordered" evidence="1">
    <location>
        <begin position="144"/>
        <end position="164"/>
    </location>
</feature>
<dbReference type="GO" id="GO:0005085">
    <property type="term" value="F:guanyl-nucleotide exchange factor activity"/>
    <property type="evidence" value="ECO:0007669"/>
    <property type="project" value="InterPro"/>
</dbReference>
<name>A0AAD4M3R1_9AGAM</name>
<feature type="compositionally biased region" description="Polar residues" evidence="1">
    <location>
        <begin position="84"/>
        <end position="102"/>
    </location>
</feature>
<feature type="compositionally biased region" description="Polar residues" evidence="1">
    <location>
        <begin position="306"/>
        <end position="320"/>
    </location>
</feature>
<dbReference type="InterPro" id="IPR051092">
    <property type="entry name" value="FYVE_RhoGEF_PH"/>
</dbReference>
<dbReference type="EMBL" id="WTXG01000017">
    <property type="protein sequence ID" value="KAI0300635.1"/>
    <property type="molecule type" value="Genomic_DNA"/>
</dbReference>
<dbReference type="PROSITE" id="PS50010">
    <property type="entry name" value="DH_2"/>
    <property type="match status" value="1"/>
</dbReference>
<feature type="compositionally biased region" description="Low complexity" evidence="1">
    <location>
        <begin position="767"/>
        <end position="781"/>
    </location>
</feature>
<sequence>MAQRNYPYTRRPAQSGVGLGFGSPKGMDNPRSHATRLGARDQARDDVEGEYRFDQGDEDADPLVISPSASSDHLRSLIKKRQTLRSPSLARNVTTTSGPNGSDQRRRELIQLVNEMDNGFSGSTQPYEYDSLSDDEYAGEQGLAISPSDDFDNNADTTLRPRDEHDGHLLALSFVSRHTDGSSLNRLSGTLGRARNQTALVDKKEQEAEFSPLSQYSGDENGLNDMAKSPSSGMNPRSLLTQGGSAFRSTRESDRPLSPRDSSSRAHGANTTSPTSARRPGSGVDGHSGKLRRASRESPAASSPRGSFQVTHSLRGTRSLTRVRERKGTQRSPARVPDIALTHAGSSSSIESLRWYNGEQDISVDAEAIFEQFTAGGQTISEENSPGPSQRPGKGRILPTNHSAKSPAPINTPNLLPQPVADLPESHGTRKAYDGANPIQLPQHDDRSSQAQEPERRTWLSTISSSAYHSLLERYGEVEIKRQQIIWDLCETEKHSVTWLAGVPPEVARLFDWLEDIINIHAQISSALRAIVSEQYPIVMRIAGKVRSFASRLEVHQPYVVRLESTTLLIKRLIGESSSDIGEFIRIQQEQDECQGWTVEAFLVEPVNRLVDYPIYFKRLLDVTPRGHPDYLATFSLLHCTETMIRVMREVKLQEEEYELVKDRLRHIKGLPASLQLAHRSRRLLARGRIEREHPRNKARITANFEALPEHDGSNSTAGVRQSRLISAIQTRAMRSDSIRTTSESANSIMSHFSNDSSTPPYPPEFTQRGASASSSSRQSTWDGQLARGAYPSPGLRGQSGQILYTLVFNDIILLASPDHDTSIRHNPPTQVDSWCLLEGIGISRILKVTEDATQIVLDLLPVDPENVTTGGIPDSGQVIMLTLSIPLTSSSGVRLDASNLSRLRQNWVSAFQECSEHTLRALSFPMQSGKLVAPIPGLVWDNDSQTSVSAILASGLPLPKSPSTQLTEEGADPTQQEREARGWWALRFQQVLREMQRGSAGTLISVPSGTSTSGGGSTADKRHISQPRVLKLSSLSSSESIGNRLP</sequence>
<feature type="region of interest" description="Disordered" evidence="1">
    <location>
        <begin position="200"/>
        <end position="348"/>
    </location>
</feature>
<protein>
    <recommendedName>
        <fullName evidence="2">DH domain-containing protein</fullName>
    </recommendedName>
</protein>
<gene>
    <name evidence="3" type="ORF">B0F90DRAFT_1721919</name>
</gene>
<feature type="compositionally biased region" description="Polar residues" evidence="1">
    <location>
        <begin position="376"/>
        <end position="388"/>
    </location>
</feature>
<keyword evidence="4" id="KW-1185">Reference proteome</keyword>
<feature type="compositionally biased region" description="Polar residues" evidence="1">
    <location>
        <begin position="229"/>
        <end position="248"/>
    </location>
</feature>
<feature type="region of interest" description="Disordered" evidence="1">
    <location>
        <begin position="376"/>
        <end position="457"/>
    </location>
</feature>
<dbReference type="AlphaFoldDB" id="A0AAD4M3R1"/>
<feature type="compositionally biased region" description="Polar residues" evidence="1">
    <location>
        <begin position="400"/>
        <end position="415"/>
    </location>
</feature>
<feature type="compositionally biased region" description="Basic and acidic residues" evidence="1">
    <location>
        <begin position="443"/>
        <end position="457"/>
    </location>
</feature>
<feature type="compositionally biased region" description="Basic and acidic residues" evidence="1">
    <location>
        <begin position="424"/>
        <end position="433"/>
    </location>
</feature>
<reference evidence="3" key="1">
    <citation type="journal article" date="2022" name="New Phytol.">
        <title>Evolutionary transition to the ectomycorrhizal habit in the genomes of a hyperdiverse lineage of mushroom-forming fungi.</title>
        <authorList>
            <person name="Looney B."/>
            <person name="Miyauchi S."/>
            <person name="Morin E."/>
            <person name="Drula E."/>
            <person name="Courty P.E."/>
            <person name="Kohler A."/>
            <person name="Kuo A."/>
            <person name="LaButti K."/>
            <person name="Pangilinan J."/>
            <person name="Lipzen A."/>
            <person name="Riley R."/>
            <person name="Andreopoulos W."/>
            <person name="He G."/>
            <person name="Johnson J."/>
            <person name="Nolan M."/>
            <person name="Tritt A."/>
            <person name="Barry K.W."/>
            <person name="Grigoriev I.V."/>
            <person name="Nagy L.G."/>
            <person name="Hibbett D."/>
            <person name="Henrissat B."/>
            <person name="Matheny P.B."/>
            <person name="Labbe J."/>
            <person name="Martin F.M."/>
        </authorList>
    </citation>
    <scope>NUCLEOTIDE SEQUENCE</scope>
    <source>
        <strain evidence="3">BPL690</strain>
    </source>
</reference>
<evidence type="ECO:0000259" key="2">
    <source>
        <dbReference type="PROSITE" id="PS50010"/>
    </source>
</evidence>
<evidence type="ECO:0000313" key="4">
    <source>
        <dbReference type="Proteomes" id="UP001203297"/>
    </source>
</evidence>
<feature type="region of interest" description="Disordered" evidence="1">
    <location>
        <begin position="1"/>
        <end position="106"/>
    </location>
</feature>
<evidence type="ECO:0000256" key="1">
    <source>
        <dbReference type="SAM" id="MobiDB-lite"/>
    </source>
</evidence>
<dbReference type="Proteomes" id="UP001203297">
    <property type="component" value="Unassembled WGS sequence"/>
</dbReference>
<dbReference type="SUPFAM" id="SSF48065">
    <property type="entry name" value="DBL homology domain (DH-domain)"/>
    <property type="match status" value="1"/>
</dbReference>
<feature type="domain" description="DH" evidence="2">
    <location>
        <begin position="506"/>
        <end position="651"/>
    </location>
</feature>
<organism evidence="3 4">
    <name type="scientific">Multifurca ochricompacta</name>
    <dbReference type="NCBI Taxonomy" id="376703"/>
    <lineage>
        <taxon>Eukaryota</taxon>
        <taxon>Fungi</taxon>
        <taxon>Dikarya</taxon>
        <taxon>Basidiomycota</taxon>
        <taxon>Agaricomycotina</taxon>
        <taxon>Agaricomycetes</taxon>
        <taxon>Russulales</taxon>
        <taxon>Russulaceae</taxon>
        <taxon>Multifurca</taxon>
    </lineage>
</organism>
<evidence type="ECO:0000313" key="3">
    <source>
        <dbReference type="EMBL" id="KAI0300635.1"/>
    </source>
</evidence>
<accession>A0AAD4M3R1</accession>
<feature type="compositionally biased region" description="Basic and acidic residues" evidence="1">
    <location>
        <begin position="38"/>
        <end position="55"/>
    </location>
</feature>
<dbReference type="PANTHER" id="PTHR12673">
    <property type="entry name" value="FACIOGENITAL DYSPLASIA PROTEIN"/>
    <property type="match status" value="1"/>
</dbReference>
<dbReference type="GO" id="GO:0005737">
    <property type="term" value="C:cytoplasm"/>
    <property type="evidence" value="ECO:0007669"/>
    <property type="project" value="TreeGrafter"/>
</dbReference>
<feature type="region of interest" description="Disordered" evidence="1">
    <location>
        <begin position="960"/>
        <end position="979"/>
    </location>
</feature>
<dbReference type="Pfam" id="PF00621">
    <property type="entry name" value="RhoGEF"/>
    <property type="match status" value="1"/>
</dbReference>
<dbReference type="InterPro" id="IPR000219">
    <property type="entry name" value="DH_dom"/>
</dbReference>
<feature type="region of interest" description="Disordered" evidence="1">
    <location>
        <begin position="1001"/>
        <end position="1030"/>
    </location>
</feature>
<feature type="compositionally biased region" description="Polar residues" evidence="1">
    <location>
        <begin position="750"/>
        <end position="759"/>
    </location>
</feature>
<feature type="region of interest" description="Disordered" evidence="1">
    <location>
        <begin position="750"/>
        <end position="789"/>
    </location>
</feature>
<dbReference type="PANTHER" id="PTHR12673:SF159">
    <property type="entry name" value="LD03170P"/>
    <property type="match status" value="1"/>
</dbReference>
<feature type="compositionally biased region" description="Basic and acidic residues" evidence="1">
    <location>
        <begin position="249"/>
        <end position="264"/>
    </location>
</feature>
<proteinExistence type="predicted"/>